<dbReference type="EMBL" id="JASBWV010000046">
    <property type="protein sequence ID" value="KAJ9115317.1"/>
    <property type="molecule type" value="Genomic_DNA"/>
</dbReference>
<evidence type="ECO:0000313" key="2">
    <source>
        <dbReference type="Proteomes" id="UP001234202"/>
    </source>
</evidence>
<gene>
    <name evidence="1" type="ORF">QFC24_007026</name>
</gene>
<organism evidence="1 2">
    <name type="scientific">Naganishia onofrii</name>
    <dbReference type="NCBI Taxonomy" id="1851511"/>
    <lineage>
        <taxon>Eukaryota</taxon>
        <taxon>Fungi</taxon>
        <taxon>Dikarya</taxon>
        <taxon>Basidiomycota</taxon>
        <taxon>Agaricomycotina</taxon>
        <taxon>Tremellomycetes</taxon>
        <taxon>Filobasidiales</taxon>
        <taxon>Filobasidiaceae</taxon>
        <taxon>Naganishia</taxon>
    </lineage>
</organism>
<protein>
    <submittedName>
        <fullName evidence="1">Uncharacterized protein</fullName>
    </submittedName>
</protein>
<dbReference type="Proteomes" id="UP001234202">
    <property type="component" value="Unassembled WGS sequence"/>
</dbReference>
<accession>A0ACC2WWA2</accession>
<evidence type="ECO:0000313" key="1">
    <source>
        <dbReference type="EMBL" id="KAJ9115317.1"/>
    </source>
</evidence>
<comment type="caution">
    <text evidence="1">The sequence shown here is derived from an EMBL/GenBank/DDBJ whole genome shotgun (WGS) entry which is preliminary data.</text>
</comment>
<sequence>MSPPSPIRAPAPQGPVMGVFPASSSSAAQRTIIPSKTKRVLFPPKSKLSRKSPTKKMQLSTSPTGFFTHPSFNAPIISKRRLVLSPTRGPKANSRPGVMKTIEEKGRAAGKKSMKTGGKALSVAQEKNGQISTERGLLSRLHEVIIEADDIHTKIASSSTGTHPSSDPAIALEDLFTHGNDISQQEKQFDDDVLRDLPPSSPPIFALAELSDAGDSSPAMRAVSSLSNNSTSSSSHQAGQEATASSPIPVSRKRKSHPAPSTPPSRAHAAQKVKVSARTLAAQGNDLPIVRIVYDGTYALVLGRSRRALATGSAVDQQENLSMDIQPVATTLSSEVSDKLLPGASKEGKFAPLPRSASHASRSHVLLQVVPAQQQDESEERLVISILGQNGCRIRRLPSSSNHNNDDAKDGEVVAKRYPAGSEVDFSRSTRGGKMVRLEVDMYSCRAIIDWLPSAMEEDALSATLVTTTALPTAIVNEDMLSEVPAVGTTNTPTKSIDAQLSQLLHTPVVRKSSSSTGGGKQRPAGRQYGSLNEIPLTPESVRSIHSQMTYDSSASLSEEEEEAVMEEGDDEEEEEEIVAAAGLRDAVEEENDTRLVKQEIMDACTEPQPALAISPGVSLATEGIDKKDHTIVRESAEPPTVPADIDLKALVATSLVFSGSSAISCPDLVKAILDSQPSMKSYGKEAIWAVWVASTLDSHPMFGRVDRKGKDASGKPLLPLFHYVPVEDYDQTRAVELGGLMRPLRGTQRGGGKAIDWRPVGGRRR</sequence>
<reference evidence="1" key="1">
    <citation type="submission" date="2023-04" db="EMBL/GenBank/DDBJ databases">
        <title>Draft Genome sequencing of Naganishia species isolated from polar environments using Oxford Nanopore Technology.</title>
        <authorList>
            <person name="Leo P."/>
            <person name="Venkateswaran K."/>
        </authorList>
    </citation>
    <scope>NUCLEOTIDE SEQUENCE</scope>
    <source>
        <strain evidence="1">DBVPG 5303</strain>
    </source>
</reference>
<keyword evidence="2" id="KW-1185">Reference proteome</keyword>
<proteinExistence type="predicted"/>
<name>A0ACC2WWA2_9TREE</name>